<dbReference type="PANTHER" id="PTHR36587:SF2">
    <property type="entry name" value="EXPRESSION SITE-ASSOCIATED GENE 3 (ESAG3)-LIKE PROTEIN"/>
    <property type="match status" value="1"/>
</dbReference>
<keyword evidence="3" id="KW-1185">Reference proteome</keyword>
<sequence length="571" mass="64243">MAIQGSKTSLLWSGSLQTTHASDESLDAEKDASVMARPVITRRLLRLLTRGIVFVVGAMIGVHVFISFISAKIRQPVPQAEEIRYPDAQQGVTGGERRLAIVVPANNPGPDICKLVAGAIALDYPSPILINWGKNFSDVDGSAGGVAAWAPHFGKVTGTLEYLDRVTGPDINTRDRLDDEDLVLILDAYDIWFQLPPSVLLHRYHESNKQANARLARQWGGSEDIPMQQTIIISAQKRCYPTLKSGSNLHCDALPESSLRPDIYGPRTDTTASDHRYVRPRYINSGSFMGPVGDMKRYFRRVKQRMERQFSEGVQLPGDQGVFGEILGEQEVWRQWRRDQHGSAMMPDNETENEAAALVQRDFEYHLGLDYTQGLFLPTVYSDKDGDFVSLNNQSAVEDRSSQLGISPPRLQGVPKDVLAHTDNPLAEVVLPGDDEPTWGDVPLYADFFTTAVPVMVHHNAWKHGLKGRRTSWWDRTWYFPHLRQLLELRINKTSVKLAPLARVPARDGHLTYFAPRSDAEKRTPRVFRAEGVKVGLEEVGFEEVCRYPEETEETEKHWYDEVFRDGKGSI</sequence>
<gene>
    <name evidence="2" type="ORF">QBC33DRAFT_573026</name>
</gene>
<evidence type="ECO:0000256" key="1">
    <source>
        <dbReference type="SAM" id="Phobius"/>
    </source>
</evidence>
<evidence type="ECO:0000313" key="3">
    <source>
        <dbReference type="Proteomes" id="UP001244011"/>
    </source>
</evidence>
<keyword evidence="1" id="KW-1133">Transmembrane helix</keyword>
<proteinExistence type="predicted"/>
<reference evidence="2" key="1">
    <citation type="submission" date="2023-06" db="EMBL/GenBank/DDBJ databases">
        <title>Genome-scale phylogeny and comparative genomics of the fungal order Sordariales.</title>
        <authorList>
            <consortium name="Lawrence Berkeley National Laboratory"/>
            <person name="Hensen N."/>
            <person name="Bonometti L."/>
            <person name="Westerberg I."/>
            <person name="Brannstrom I.O."/>
            <person name="Guillou S."/>
            <person name="Cros-Aarteil S."/>
            <person name="Calhoun S."/>
            <person name="Haridas S."/>
            <person name="Kuo A."/>
            <person name="Mondo S."/>
            <person name="Pangilinan J."/>
            <person name="Riley R."/>
            <person name="Labutti K."/>
            <person name="Andreopoulos B."/>
            <person name="Lipzen A."/>
            <person name="Chen C."/>
            <person name="Yanf M."/>
            <person name="Daum C."/>
            <person name="Ng V."/>
            <person name="Clum A."/>
            <person name="Steindorff A."/>
            <person name="Ohm R."/>
            <person name="Martin F."/>
            <person name="Silar P."/>
            <person name="Natvig D."/>
            <person name="Lalanne C."/>
            <person name="Gautier V."/>
            <person name="Ament-Velasquez S.L."/>
            <person name="Kruys A."/>
            <person name="Hutchinson M.I."/>
            <person name="Powell A.J."/>
            <person name="Barry K."/>
            <person name="Miller A.N."/>
            <person name="Grigoriev I.V."/>
            <person name="Debuchy R."/>
            <person name="Gladieux P."/>
            <person name="Thoren M.H."/>
            <person name="Johannesson H."/>
        </authorList>
    </citation>
    <scope>NUCLEOTIDE SEQUENCE</scope>
    <source>
        <strain evidence="2">8032-3</strain>
    </source>
</reference>
<dbReference type="AlphaFoldDB" id="A0AAJ0BXG8"/>
<comment type="caution">
    <text evidence="2">The sequence shown here is derived from an EMBL/GenBank/DDBJ whole genome shotgun (WGS) entry which is preliminary data.</text>
</comment>
<protein>
    <submittedName>
        <fullName evidence="2">Uncharacterized protein</fullName>
    </submittedName>
</protein>
<evidence type="ECO:0000313" key="2">
    <source>
        <dbReference type="EMBL" id="KAK1763836.1"/>
    </source>
</evidence>
<feature type="transmembrane region" description="Helical" evidence="1">
    <location>
        <begin position="47"/>
        <end position="69"/>
    </location>
</feature>
<keyword evidence="1" id="KW-0812">Transmembrane</keyword>
<dbReference type="EMBL" id="MU839024">
    <property type="protein sequence ID" value="KAK1763836.1"/>
    <property type="molecule type" value="Genomic_DNA"/>
</dbReference>
<dbReference type="GeneID" id="85313870"/>
<dbReference type="PANTHER" id="PTHR36587">
    <property type="entry name" value="EXPRESSION SITE-ASSOCIATED GENE 3 (ESAG3)-LIKE PROTEIN"/>
    <property type="match status" value="1"/>
</dbReference>
<dbReference type="RefSeq" id="XP_060280049.1">
    <property type="nucleotide sequence ID" value="XM_060430683.1"/>
</dbReference>
<accession>A0AAJ0BXG8</accession>
<name>A0AAJ0BXG8_9PEZI</name>
<keyword evidence="1" id="KW-0472">Membrane</keyword>
<organism evidence="2 3">
    <name type="scientific">Phialemonium atrogriseum</name>
    <dbReference type="NCBI Taxonomy" id="1093897"/>
    <lineage>
        <taxon>Eukaryota</taxon>
        <taxon>Fungi</taxon>
        <taxon>Dikarya</taxon>
        <taxon>Ascomycota</taxon>
        <taxon>Pezizomycotina</taxon>
        <taxon>Sordariomycetes</taxon>
        <taxon>Sordariomycetidae</taxon>
        <taxon>Cephalothecales</taxon>
        <taxon>Cephalothecaceae</taxon>
        <taxon>Phialemonium</taxon>
    </lineage>
</organism>
<dbReference type="CDD" id="cd22997">
    <property type="entry name" value="GT_LH"/>
    <property type="match status" value="1"/>
</dbReference>
<dbReference type="Proteomes" id="UP001244011">
    <property type="component" value="Unassembled WGS sequence"/>
</dbReference>